<reference evidence="2" key="1">
    <citation type="submission" date="2023-08" db="EMBL/GenBank/DDBJ databases">
        <title>Emergence of clinically-relevant ST2 carbapenem-resistant Acinetobacter baumannii strains in hospital sewages in Zhejiang, East of China.</title>
        <authorList>
            <person name="Kaichao C."/>
            <person name="Zhang R."/>
        </authorList>
    </citation>
    <scope>NUCLEOTIDE SEQUENCE</scope>
    <source>
        <strain evidence="2">M-RB-37</strain>
    </source>
</reference>
<dbReference type="SUPFAM" id="SSF103515">
    <property type="entry name" value="Autotransporter"/>
    <property type="match status" value="1"/>
</dbReference>
<dbReference type="GO" id="GO:0006878">
    <property type="term" value="P:intracellular copper ion homeostasis"/>
    <property type="evidence" value="ECO:0007669"/>
    <property type="project" value="InterPro"/>
</dbReference>
<dbReference type="InterPro" id="IPR007939">
    <property type="entry name" value="Cu-R_B_prcur"/>
</dbReference>
<proteinExistence type="predicted"/>
<gene>
    <name evidence="2" type="ORF">RFH47_12015</name>
</gene>
<dbReference type="Pfam" id="PF05275">
    <property type="entry name" value="CopB"/>
    <property type="match status" value="1"/>
</dbReference>
<sequence>MRINALTFVMTMSLSLMTSLAQSAEHAQSHTAMVDMPTTAVFDDQQHAKEHGGQRYQLTTIESKWTQNKSGQGQLQSDLETWFGGDTHKVFLRLAQEKVESEQPNYHAELLYSRNISDFWDVQAGVRYRHDDAKDKDKDQTDVMFGLYGMAQYFFETEAYVYAGQNQRWSMNLHSERDFLLTQKLIVQPYVEANVVFSDESKYASKTGLNSVEFGLESRYEISKKLMPFIDVSYQYQKGVKETPWQVATGSNRDWYYGAGLRVKF</sequence>
<evidence type="ECO:0000256" key="1">
    <source>
        <dbReference type="SAM" id="SignalP"/>
    </source>
</evidence>
<name>A0AAW8JA80_9GAMM</name>
<feature type="signal peptide" evidence="1">
    <location>
        <begin position="1"/>
        <end position="23"/>
    </location>
</feature>
<accession>A0AAW8JA80</accession>
<organism evidence="2 3">
    <name type="scientific">Acinetobacter rudis</name>
    <dbReference type="NCBI Taxonomy" id="632955"/>
    <lineage>
        <taxon>Bacteria</taxon>
        <taxon>Pseudomonadati</taxon>
        <taxon>Pseudomonadota</taxon>
        <taxon>Gammaproteobacteria</taxon>
        <taxon>Moraxellales</taxon>
        <taxon>Moraxellaceae</taxon>
        <taxon>Acinetobacter</taxon>
    </lineage>
</organism>
<feature type="chain" id="PRO_5043499592" evidence="1">
    <location>
        <begin position="24"/>
        <end position="265"/>
    </location>
</feature>
<dbReference type="GO" id="GO:0005507">
    <property type="term" value="F:copper ion binding"/>
    <property type="evidence" value="ECO:0007669"/>
    <property type="project" value="InterPro"/>
</dbReference>
<dbReference type="AlphaFoldDB" id="A0AAW8JA80"/>
<evidence type="ECO:0000313" key="2">
    <source>
        <dbReference type="EMBL" id="MDQ8936442.1"/>
    </source>
</evidence>
<dbReference type="InterPro" id="IPR036709">
    <property type="entry name" value="Autotransporte_beta_dom_sf"/>
</dbReference>
<comment type="caution">
    <text evidence="2">The sequence shown here is derived from an EMBL/GenBank/DDBJ whole genome shotgun (WGS) entry which is preliminary data.</text>
</comment>
<protein>
    <submittedName>
        <fullName evidence="2">Copper resistance protein B</fullName>
    </submittedName>
</protein>
<keyword evidence="1" id="KW-0732">Signal</keyword>
<dbReference type="EMBL" id="JAVIDL010000024">
    <property type="protein sequence ID" value="MDQ8936442.1"/>
    <property type="molecule type" value="Genomic_DNA"/>
</dbReference>
<evidence type="ECO:0000313" key="3">
    <source>
        <dbReference type="Proteomes" id="UP001243844"/>
    </source>
</evidence>
<dbReference type="Proteomes" id="UP001243844">
    <property type="component" value="Unassembled WGS sequence"/>
</dbReference>
<dbReference type="RefSeq" id="WP_308976176.1">
    <property type="nucleotide sequence ID" value="NZ_JAVIDL010000024.1"/>
</dbReference>
<dbReference type="GO" id="GO:0009279">
    <property type="term" value="C:cell outer membrane"/>
    <property type="evidence" value="ECO:0007669"/>
    <property type="project" value="InterPro"/>
</dbReference>